<dbReference type="PANTHER" id="PTHR24251:SF50">
    <property type="entry name" value="ATTRACTIN-LIKE 1A"/>
    <property type="match status" value="1"/>
</dbReference>
<feature type="disulfide bond" evidence="31">
    <location>
        <begin position="396"/>
        <end position="406"/>
    </location>
</feature>
<dbReference type="PROSITE" id="PS01187">
    <property type="entry name" value="EGF_CA"/>
    <property type="match status" value="3"/>
</dbReference>
<dbReference type="GO" id="GO:0031419">
    <property type="term" value="F:cobalamin binding"/>
    <property type="evidence" value="ECO:0007669"/>
    <property type="project" value="UniProtKB-KW"/>
</dbReference>
<evidence type="ECO:0000256" key="20">
    <source>
        <dbReference type="ARBA" id="ARBA00023180"/>
    </source>
</evidence>
<dbReference type="FunFam" id="2.60.120.290:FF:000005">
    <property type="entry name" value="Procollagen C-endopeptidase enhancer 1"/>
    <property type="match status" value="3"/>
</dbReference>
<keyword evidence="22" id="KW-0458">Lysosome</keyword>
<feature type="domain" description="EGF-like" evidence="34">
    <location>
        <begin position="167"/>
        <end position="208"/>
    </location>
</feature>
<evidence type="ECO:0000256" key="17">
    <source>
        <dbReference type="ARBA" id="ARBA00023157"/>
    </source>
</evidence>
<evidence type="ECO:0000256" key="21">
    <source>
        <dbReference type="ARBA" id="ARBA00023221"/>
    </source>
</evidence>
<reference evidence="35 36" key="1">
    <citation type="journal article" date="2020" name="Nature">
        <title>Six reference-quality genomes reveal evolution of bat adaptations.</title>
        <authorList>
            <person name="Jebb D."/>
            <person name="Huang Z."/>
            <person name="Pippel M."/>
            <person name="Hughes G.M."/>
            <person name="Lavrichenko K."/>
            <person name="Devanna P."/>
            <person name="Winkler S."/>
            <person name="Jermiin L.S."/>
            <person name="Skirmuntt E.C."/>
            <person name="Katzourakis A."/>
            <person name="Burkitt-Gray L."/>
            <person name="Ray D.A."/>
            <person name="Sullivan K.A.M."/>
            <person name="Roscito J.G."/>
            <person name="Kirilenko B.M."/>
            <person name="Davalos L.M."/>
            <person name="Corthals A.P."/>
            <person name="Power M.L."/>
            <person name="Jones G."/>
            <person name="Ransome R.D."/>
            <person name="Dechmann D.K.N."/>
            <person name="Locatelli A.G."/>
            <person name="Puechmaille S.J."/>
            <person name="Fedrigo O."/>
            <person name="Jarvis E.D."/>
            <person name="Hiller M."/>
            <person name="Vernes S.C."/>
            <person name="Myers E.W."/>
            <person name="Teeling E.C."/>
        </authorList>
    </citation>
    <scope>NUCLEOTIDE SEQUENCE [LARGE SCALE GENOMIC DNA]</scope>
    <source>
        <strain evidence="35">MRouAeg1</strain>
        <tissue evidence="35">Muscle</tissue>
    </source>
</reference>
<dbReference type="PROSITE" id="PS01186">
    <property type="entry name" value="EGF_2"/>
    <property type="match status" value="1"/>
</dbReference>
<dbReference type="CDD" id="cd00041">
    <property type="entry name" value="CUB"/>
    <property type="match status" value="26"/>
</dbReference>
<evidence type="ECO:0000256" key="8">
    <source>
        <dbReference type="ARBA" id="ARBA00022685"/>
    </source>
</evidence>
<dbReference type="FunFam" id="2.60.120.290:FF:000053">
    <property type="entry name" value="Cubilin"/>
    <property type="match status" value="1"/>
</dbReference>
<keyword evidence="14" id="KW-0653">Protein transport</keyword>
<feature type="disulfide bond" evidence="31">
    <location>
        <begin position="455"/>
        <end position="464"/>
    </location>
</feature>
<evidence type="ECO:0000256" key="5">
    <source>
        <dbReference type="ARBA" id="ARBA00022548"/>
    </source>
</evidence>
<dbReference type="Gene3D" id="2.10.25.10">
    <property type="entry name" value="Laminin"/>
    <property type="match status" value="6"/>
</dbReference>
<feature type="domain" description="EGF-like" evidence="34">
    <location>
        <begin position="429"/>
        <end position="465"/>
    </location>
</feature>
<dbReference type="FunFam" id="2.10.25.10:FF:000554">
    <property type="entry name" value="Cubilin"/>
    <property type="match status" value="1"/>
</dbReference>
<feature type="domain" description="CUB" evidence="33">
    <location>
        <begin position="2686"/>
        <end position="2798"/>
    </location>
</feature>
<name>A0A7J8E6X0_ROUAE</name>
<evidence type="ECO:0000256" key="6">
    <source>
        <dbReference type="ARBA" id="ARBA00022553"/>
    </source>
</evidence>
<dbReference type="EMBL" id="JACASE010000010">
    <property type="protein sequence ID" value="KAF6431035.1"/>
    <property type="molecule type" value="Genomic_DNA"/>
</dbReference>
<evidence type="ECO:0000256" key="15">
    <source>
        <dbReference type="ARBA" id="ARBA00023098"/>
    </source>
</evidence>
<dbReference type="CDD" id="cd00054">
    <property type="entry name" value="EGF_CA"/>
    <property type="match status" value="6"/>
</dbReference>
<dbReference type="FunFam" id="2.10.25.10:FF:000429">
    <property type="entry name" value="Cubilin"/>
    <property type="match status" value="1"/>
</dbReference>
<dbReference type="FunFam" id="2.60.120.290:FF:000013">
    <property type="entry name" value="Membrane frizzled-related protein"/>
    <property type="match status" value="9"/>
</dbReference>
<keyword evidence="19" id="KW-0168">Coated pit</keyword>
<evidence type="ECO:0000256" key="2">
    <source>
        <dbReference type="ARBA" id="ARBA00022448"/>
    </source>
</evidence>
<keyword evidence="17 31" id="KW-1015">Disulfide bond</keyword>
<dbReference type="CDD" id="cd22201">
    <property type="entry name" value="cubilin_NTD"/>
    <property type="match status" value="1"/>
</dbReference>
<feature type="signal peptide" evidence="32">
    <location>
        <begin position="1"/>
        <end position="18"/>
    </location>
</feature>
<evidence type="ECO:0000256" key="28">
    <source>
        <dbReference type="ARBA" id="ARBA00049611"/>
    </source>
</evidence>
<feature type="domain" description="CUB" evidence="33">
    <location>
        <begin position="2567"/>
        <end position="2684"/>
    </location>
</feature>
<feature type="domain" description="CUB" evidence="33">
    <location>
        <begin position="1735"/>
        <end position="1847"/>
    </location>
</feature>
<dbReference type="InterPro" id="IPR001881">
    <property type="entry name" value="EGF-like_Ca-bd_dom"/>
</dbReference>
<keyword evidence="10 32" id="KW-0732">Signal</keyword>
<dbReference type="SMART" id="SM00042">
    <property type="entry name" value="CUB"/>
    <property type="match status" value="27"/>
</dbReference>
<evidence type="ECO:0000256" key="23">
    <source>
        <dbReference type="ARBA" id="ARBA00023285"/>
    </source>
</evidence>
<dbReference type="Pfam" id="PF07645">
    <property type="entry name" value="EGF_CA"/>
    <property type="match status" value="3"/>
</dbReference>
<evidence type="ECO:0000256" key="18">
    <source>
        <dbReference type="ARBA" id="ARBA00023166"/>
    </source>
</evidence>
<evidence type="ECO:0000259" key="34">
    <source>
        <dbReference type="PROSITE" id="PS50026"/>
    </source>
</evidence>
<feature type="domain" description="CUB" evidence="33">
    <location>
        <begin position="1617"/>
        <end position="1731"/>
    </location>
</feature>
<comment type="subunit">
    <text evidence="29">Interacts with AMN. Component of the cubam complex composed of one CUBN trimer and one AMN chain. The cubam complex can dimerize. Interacts with LRP2 in a dual-receptor complex in a calcium-dependent manner. Found in a complex with PID1/PCLI1, LRP1 and CUBNI. Interacts with LRP1 and PID1/PCLI1.</text>
</comment>
<evidence type="ECO:0000256" key="22">
    <source>
        <dbReference type="ARBA" id="ARBA00023228"/>
    </source>
</evidence>
<feature type="domain" description="CUB" evidence="33">
    <location>
        <begin position="1975"/>
        <end position="2088"/>
    </location>
</feature>
<keyword evidence="18" id="KW-1207">Sterol metabolism</keyword>
<evidence type="ECO:0000256" key="4">
    <source>
        <dbReference type="ARBA" id="ARBA00022536"/>
    </source>
</evidence>
<feature type="domain" description="CUB" evidence="33">
    <location>
        <begin position="2802"/>
        <end position="2916"/>
    </location>
</feature>
<organism evidence="35 36">
    <name type="scientific">Rousettus aegyptiacus</name>
    <name type="common">Egyptian fruit bat</name>
    <name type="synonym">Pteropus aegyptiacus</name>
    <dbReference type="NCBI Taxonomy" id="9407"/>
    <lineage>
        <taxon>Eukaryota</taxon>
        <taxon>Metazoa</taxon>
        <taxon>Chordata</taxon>
        <taxon>Craniata</taxon>
        <taxon>Vertebrata</taxon>
        <taxon>Euteleostomi</taxon>
        <taxon>Mammalia</taxon>
        <taxon>Eutheria</taxon>
        <taxon>Laurasiatheria</taxon>
        <taxon>Chiroptera</taxon>
        <taxon>Yinpterochiroptera</taxon>
        <taxon>Pteropodoidea</taxon>
        <taxon>Pteropodidae</taxon>
        <taxon>Rousettinae</taxon>
        <taxon>Rousettus</taxon>
    </lineage>
</organism>
<evidence type="ECO:0000256" key="11">
    <source>
        <dbReference type="ARBA" id="ARBA00022737"/>
    </source>
</evidence>
<dbReference type="FunFam" id="2.10.25.10:FF:000866">
    <property type="entry name" value="Cubilin"/>
    <property type="match status" value="1"/>
</dbReference>
<feature type="domain" description="CUB" evidence="33">
    <location>
        <begin position="1044"/>
        <end position="1158"/>
    </location>
</feature>
<feature type="disulfide bond" evidence="30">
    <location>
        <begin position="2333"/>
        <end position="2360"/>
    </location>
</feature>
<feature type="domain" description="EGF-like" evidence="34">
    <location>
        <begin position="129"/>
        <end position="165"/>
    </location>
</feature>
<dbReference type="SMART" id="SM00179">
    <property type="entry name" value="EGF_CA"/>
    <property type="match status" value="7"/>
</dbReference>
<keyword evidence="12" id="KW-0967">Endosome</keyword>
<feature type="domain" description="CUB" evidence="33">
    <location>
        <begin position="2333"/>
        <end position="2445"/>
    </location>
</feature>
<evidence type="ECO:0000256" key="30">
    <source>
        <dbReference type="PROSITE-ProRule" id="PRU00059"/>
    </source>
</evidence>
<dbReference type="FunFam" id="2.60.120.290:FF:000050">
    <property type="entry name" value="Cubilin"/>
    <property type="match status" value="1"/>
</dbReference>
<feature type="domain" description="CUB" evidence="33">
    <location>
        <begin position="3154"/>
        <end position="3271"/>
    </location>
</feature>
<evidence type="ECO:0000313" key="36">
    <source>
        <dbReference type="Proteomes" id="UP000593571"/>
    </source>
</evidence>
<dbReference type="Pfam" id="PF00431">
    <property type="entry name" value="CUB"/>
    <property type="match status" value="27"/>
</dbReference>
<feature type="domain" description="CUB" evidence="33">
    <location>
        <begin position="587"/>
        <end position="699"/>
    </location>
</feature>
<dbReference type="SUPFAM" id="SSF57196">
    <property type="entry name" value="EGF/Laminin"/>
    <property type="match status" value="4"/>
</dbReference>
<comment type="function">
    <text evidence="28">Endocytic receptor which plays a role in lipoprotein, vitamin and iron metabolism by facilitating their uptake. Acts together with LRP2 to mediate endocytosis of high-density lipoproteins, GC, hemoglobin, ALB, TF and SCGB1A1. Acts together with AMN to mediate endocytosis of the CBLIF-cobalamin complex. Binds to ALB, MB, Kappa and lambda-light chains, TF, hemoglobin, GC, SCGB1A1, APOA1, high density lipoprotein, and the CBLIF-cobalamin complex. Ligand binding requires calcium. Serves as important transporter in several absorptive epithelia, including intestine, renal proximal tubules and embryonic yolk sac. May play an important role in the development of the peri-implantation embryo through internalization of APOA1 and cholesterol. Binds to LGALS3 at the maternal-fetal interface.</text>
</comment>
<evidence type="ECO:0000259" key="33">
    <source>
        <dbReference type="PROSITE" id="PS01180"/>
    </source>
</evidence>
<evidence type="ECO:0000256" key="9">
    <source>
        <dbReference type="ARBA" id="ARBA00022723"/>
    </source>
</evidence>
<dbReference type="GO" id="GO:0008203">
    <property type="term" value="P:cholesterol metabolic process"/>
    <property type="evidence" value="ECO:0007669"/>
    <property type="project" value="UniProtKB-KW"/>
</dbReference>
<evidence type="ECO:0000256" key="7">
    <source>
        <dbReference type="ARBA" id="ARBA00022628"/>
    </source>
</evidence>
<sequence length="3620" mass="396707">MSLPFLWSLVILLTFAESDSEAGRLELQRQKRNSDLQQPQMATERGNLVFLTGSAQNIEFRTGSLGKIKLNDEDVGECLHQIQKNEDDITDLKRNTTSLSQNISSQIHQLHSKFVDLERQFQSLQQTVGKKVCGSNPCQNGGTCLNLYDSFFCVCPSQWKGPLCSVDVNECEIYAGTPFGCPNGASCINTAGSYSCHCSPETHGPQCTSKYDDCEAGSQALCVHGICEDLVRVQAGEPKYRCVCHPGWTSPQNSSACTLDIDECSLQPAPCSPLAQCFNTPGSFYCGACPTGWQGNGYDCQDIDECKINNGSCSVAPPVECVNTPGSYYCQSCPPGYQGDGRVCTLTDICSVDNGGCHLHASCSSALGSLPLCTCLPGYTGNGYGPNGCMQLSNMCPSNPCSNGQCVETVSGYLCKCEPGWAGVNCTENIDECLSNPCLNGGTCVDGINAFSCECTRFWTGLLCQTAQQVCGGSLSGSNGSFSYQGPDVGYVQNVNCFWVIRTEEGKVLRITFPFLDLQSANSCPDEFLQIHDGDSSAALSLGRFCGSSAPGQLLSSDNALYFHFHSEVLRRGRGFMIRWETQQPECGGVLTGTYGSIKSPGYPGNYPPGRDCVWKVITRPGLLITFSFGTLNLEHHDDCSKDYLEIRDGPLYQDPVLVEFCSTISAPPFQTSGPFARIHFHSDNQMNDQGFHITYLTTPLNPRCGGNYTDPEGLFSLDLSGPFSRIIQCVYIVQQPLGEQIQVNFTSVELEGQSSYLHTHIEVRDGVTLLGKVSGNEMLSPITSITNNIWIRLRLDASVARASFRAVYQVACGGELTGEGVIRSPLYPNVYPGERICRWTIHQPQSQVVLLNFTGFETGGPTLCDTDYVEIGSSSILGSTENKKYCGTEIPTFITSVYNFLYVIFVKSSSTENHGFMAHFSTADLACGEILTDLSGTIQSPGHPNIYPHGIKCTWRISVLPGYLINLVFRQFHLEFHYNCTKDYLDVYDTGSGTSLGRYCGKSIPPSLTSSSNSLTLVFVADSDLAYEGFLINYEASNASTVCLEDYTEDSGMFTSPNFPNNYPNNWKCVYRISVKTSQQIALHFTNFSLEEAIGRQCLTDFVEIKDGGYETSPSLGKYCGSNIPPRIISHSNKLWLQFKTDAYDSKSGFSASWDGSLTGCGGNLTTPTGTFTSPNYPMPYYHSSECSWGLKSSHGSPFELEFEDFHLEHHPNCTSDYLAVYDGPSTSSHLLAQLCGNEKPPLIRSSGDSMLLKLRTDEGQQGGGFLAKYQQTCENVMIVNQTHGLLESIHYPNPYSDNQRCNWTIQVTTGNTVNYTFLGFELEYHINCSLDYLELYDGPQRIGRYCGTDIPPSGSTTGSILQVLFYTDKINNHDKGFQMQWFVHGCGAELSGATGSFSSPGYPDSYPANKECIWYVHTDPGSSIQLTISDFDVEYHTNCIFDVLEIYGGPDFHSPRIAQLCARRSSENPMEVSSTGNELAIRFKTDSFINGRGFHASWQAVPGGCGGTFQAPSGEIHSPNYPRPYRSNTDCSWVIQVERNHRVFLNFTDFDLEPEDSCIMVFDGLSSSATLLASVCGRQQLTNPTTSSGNSLFVRFRSGPSGQSRGFRAHFRQACGGYILTNSFDTISSPLFPAKYPNNQNCSWIIQAQRPFNHITLSFTRFGLERSTACTQDFLEILDGRYDDAPLRGRYCGTTMPHPITSFSNALALRFVSDSGVNSDGFHATYAASSSACGGSFHMAEGIFNSPGYPEIYPPNVECVWNIVSSPGNRLQLSFITFQLEDSQDCSRDFVEIREGNTTGHLVGRYCGNVLPLNYSSIAGHTLWIRFVSDGSGSGVGFQATFISIFGNDNIVGTHGKIASPLWPGNYPHNSDYQWIVNVNDSQVIHGRILEIDIESVQNCYYDKLRVYDGLGINSRLIGTYCGTQTESFSSTRNSLTFQFSSDSSVSGKGFLLEWFAMDASVGPSPTIATGACGGFLRTGEVPAFLFSPGWPESYGNRVDCTWLIQAPDSTVELNILSMDIEAHRTCNYDQLVIRDGDNNVAQQLAVLCGRELPGPIRSTGEYMWIRFTSDFSITRAGFNASFHKGCGGYLHADRGIITSPSYPETYPPNLNCSWHVLVQTGLVIAVHFEQPFQVPNSDPSCNQGDYVMLKNGPDIYSPPLGPHGGNGHFCGSRPSSTLFTSDNQMLVQFISDDSNGGQGFKIRYEAKSLACGGNIYIHGADSAGYVTSPNHPDNYPQHADCIWLISVPPGKLVRLQFEDQFGITSTPNCTSNYLELRDGADSDAPIISKFCGTSLPSSRLSSGEVMYLRFRTDSSATSVGFKATYSIAPCGGRVTGQSGVIESIGYPTLPYTDNLLCEWRLQGPSGHYLSIHFENLNLQNSSGCEKDFVEIWENHTSGNLLGRYCGNTIPESVDTSSNVALVRFVTDGSLTAPGFRLRFESSLEKCGGDLWGPTGTFTSPSYPNPNPHSRICEWSITGQEGRRITLTFNVLRLEAHPSCTSERVTILNGIRSNSPQLEKLCSSVNVSNEIKSSGNTMRVIYFTDGSRPYGGFTASYTSSEDAVCGGSLINSPEGNFTSPGYDGVSNYSRNLNCEWTLSNPSQGNSSIFIYFEHFYLESHQDCQFDVLEFRVDNADGPLIWRFCGPSTPSMPLVIPYPQVWIHFVTNERVEHTGFHAEYSFTDCGGIQMGESGVISSPNYPASYDSFTHCSWLLEVPQGHTITLTFSTFDIESHSTCAWDSVTVRNGGSPGSPIIGQYCGNSNPRPIMSGSHQLVVIFNSDHSVQKGGFYASWSTHTLGCGGILHSDNGTIRSPHWPQNFPENSRCSWTVITHESNHLEVTFDNNFLIPSGDGQCQNSFVKVWAGTEEVDRALLATSCGNVAPAAIVTPRNAFTAVFQSQEAPAQGFSASFVSRCGSTFTKPSGYIVSPNYPKQYDNDMNCTYVIEANSLALILLTFVSFHLEARSPVTGGCDSDGVHIIRGRSVASTPLATVCGDEILSPVTISGPALLNFYSNSHTTDLGFKFSYRMTSCGGLFNFSTGIIRSPAYSYSDYPNDMHCLYNVTVSDDKVILLKFIDFDVVPSSFCSQDYLAVYDGSSISDPLLGKFCGSKLPPIVKSSSNNMHLVFKTDSFQAARGWKISFQQTLGPQQGCGGYLTGSNDTFASPDSDSDGRYDKNLNCIWFIIAPVNKQIKLTFNTFALESVSLFQRCIYDYVKLYDGDSENANLAGTFCGSTVPAPFLSSGNFLTVQFVSDVTLEREGFNATYTIIDMTCGGTYNATWTPQNISSPNSSHPDVPVSTCSWVFEALPHHQVELTVWTLQLPSQDCRQNYLEFRDSPENNGNPGTRFCGRNTSALPTFYSSTSTAIAFFKSEVFNENSRVGFTYQIADCNRAYNKAFGNLKSPGWPDNYNDNLDCAVTLTAPRNHTISLFFHSFDIEDSSECRHDFLEVRSGRDSGSPLLGTYCGALLPNPIFSQNNELYLRFKSDGATSRRGYEIIWTSSPSGCGGTLYGDSGSFTSPGYPGTYPNHTHCEWAIIAPSGRLVTVSFYFISIDDPGDCVQNYLILFDGPDVNSPSSGPYCGADTNIAPFVASSNRVFIEFHAEYAARPSAVRLTWDS</sequence>
<evidence type="ECO:0000256" key="19">
    <source>
        <dbReference type="ARBA" id="ARBA00023176"/>
    </source>
</evidence>
<dbReference type="SUPFAM" id="SSF49854">
    <property type="entry name" value="Spermadhesin, CUB domain"/>
    <property type="match status" value="27"/>
</dbReference>
<keyword evidence="11" id="KW-0677">Repeat</keyword>
<dbReference type="SUPFAM" id="SSF57184">
    <property type="entry name" value="Growth factor receptor domain"/>
    <property type="match status" value="1"/>
</dbReference>
<feature type="disulfide bond" evidence="30">
    <location>
        <begin position="3034"/>
        <end position="3061"/>
    </location>
</feature>
<keyword evidence="36" id="KW-1185">Reference proteome</keyword>
<keyword evidence="2" id="KW-0813">Transport</keyword>
<dbReference type="FunFam" id="2.60.120.290:FF:000047">
    <property type="entry name" value="Cubilin"/>
    <property type="match status" value="1"/>
</dbReference>
<keyword evidence="23" id="KW-0170">Cobalt</keyword>
<dbReference type="InterPro" id="IPR000859">
    <property type="entry name" value="CUB_dom"/>
</dbReference>
<evidence type="ECO:0000256" key="3">
    <source>
        <dbReference type="ARBA" id="ARBA00022475"/>
    </source>
</evidence>
<feature type="domain" description="CUB" evidence="33">
    <location>
        <begin position="3275"/>
        <end position="3392"/>
    </location>
</feature>
<dbReference type="GO" id="GO:0005905">
    <property type="term" value="C:clathrin-coated pit"/>
    <property type="evidence" value="ECO:0007669"/>
    <property type="project" value="UniProtKB-KW"/>
</dbReference>
<dbReference type="Pfam" id="PF00008">
    <property type="entry name" value="EGF"/>
    <property type="match status" value="3"/>
</dbReference>
<keyword evidence="20" id="KW-0325">Glycoprotein</keyword>
<feature type="disulfide bond" evidence="31">
    <location>
        <begin position="155"/>
        <end position="164"/>
    </location>
</feature>
<keyword evidence="5" id="KW-0153">Cholesterol metabolism</keyword>
<feature type="domain" description="CUB" evidence="33">
    <location>
        <begin position="705"/>
        <end position="812"/>
    </location>
</feature>
<dbReference type="PROSITE" id="PS50026">
    <property type="entry name" value="EGF_3"/>
    <property type="match status" value="6"/>
</dbReference>
<comment type="caution">
    <text evidence="35">The sequence shown here is derived from an EMBL/GenBank/DDBJ whole genome shotgun (WGS) entry which is preliminary data.</text>
</comment>
<keyword evidence="15" id="KW-0443">Lipid metabolism</keyword>
<dbReference type="InterPro" id="IPR035914">
    <property type="entry name" value="Sperma_CUB_dom_sf"/>
</dbReference>
<keyword evidence="3" id="KW-1003">Cell membrane</keyword>
<evidence type="ECO:0000256" key="27">
    <source>
        <dbReference type="ARBA" id="ARBA00037878"/>
    </source>
</evidence>
<evidence type="ECO:0000256" key="29">
    <source>
        <dbReference type="ARBA" id="ARBA00049703"/>
    </source>
</evidence>
<feature type="disulfide bond" evidence="30">
    <location>
        <begin position="1617"/>
        <end position="1644"/>
    </location>
</feature>
<dbReference type="InterPro" id="IPR000152">
    <property type="entry name" value="EGF-type_Asp/Asn_hydroxyl_site"/>
</dbReference>
<dbReference type="FunFam" id="2.60.120.290:FF:000045">
    <property type="entry name" value="Cubilin"/>
    <property type="match status" value="1"/>
</dbReference>
<dbReference type="SMART" id="SM00181">
    <property type="entry name" value="EGF"/>
    <property type="match status" value="8"/>
</dbReference>
<dbReference type="FunFam" id="2.10.25.10:FF:000143">
    <property type="entry name" value="Protein crumbs 1"/>
    <property type="match status" value="1"/>
</dbReference>
<feature type="chain" id="PRO_5029673762" description="Cubilin" evidence="32">
    <location>
        <begin position="19"/>
        <end position="3620"/>
    </location>
</feature>
<feature type="domain" description="CUB" evidence="33">
    <location>
        <begin position="3392"/>
        <end position="3504"/>
    </location>
</feature>
<dbReference type="GO" id="GO:0016324">
    <property type="term" value="C:apical plasma membrane"/>
    <property type="evidence" value="ECO:0007669"/>
    <property type="project" value="UniProtKB-SubCell"/>
</dbReference>
<evidence type="ECO:0000256" key="24">
    <source>
        <dbReference type="ARBA" id="ARBA00023765"/>
    </source>
</evidence>
<keyword evidence="21" id="KW-0753">Steroid metabolism</keyword>
<keyword evidence="8" id="KW-0165">Cleavage on pair of basic residues</keyword>
<feature type="domain" description="CUB" evidence="33">
    <location>
        <begin position="2214"/>
        <end position="2331"/>
    </location>
</feature>
<dbReference type="InterPro" id="IPR018097">
    <property type="entry name" value="EGF_Ca-bd_CS"/>
</dbReference>
<dbReference type="InterPro" id="IPR049883">
    <property type="entry name" value="NOTCH1_EGF-like"/>
</dbReference>
<comment type="caution">
    <text evidence="31">Lacks conserved residue(s) required for the propagation of feature annotation.</text>
</comment>
<evidence type="ECO:0000256" key="10">
    <source>
        <dbReference type="ARBA" id="ARBA00022729"/>
    </source>
</evidence>
<protein>
    <recommendedName>
        <fullName evidence="25">Cubilin</fullName>
    </recommendedName>
</protein>
<evidence type="ECO:0000256" key="26">
    <source>
        <dbReference type="ARBA" id="ARBA00037831"/>
    </source>
</evidence>
<dbReference type="FunFam" id="2.10.25.10:FF:000260">
    <property type="entry name" value="Notch receptor 4"/>
    <property type="match status" value="1"/>
</dbReference>
<gene>
    <name evidence="35" type="ORF">HJG63_003503</name>
</gene>
<feature type="disulfide bond" evidence="31">
    <location>
        <begin position="417"/>
        <end position="426"/>
    </location>
</feature>
<feature type="domain" description="CUB" evidence="33">
    <location>
        <begin position="471"/>
        <end position="583"/>
    </location>
</feature>
<dbReference type="FunFam" id="2.60.120.290:FF:000062">
    <property type="entry name" value="Cubilin"/>
    <property type="match status" value="1"/>
</dbReference>
<feature type="disulfide bond" evidence="31">
    <location>
        <begin position="198"/>
        <end position="207"/>
    </location>
</feature>
<dbReference type="Proteomes" id="UP000593571">
    <property type="component" value="Unassembled WGS sequence"/>
</dbReference>
<feature type="domain" description="CUB" evidence="33">
    <location>
        <begin position="1162"/>
        <end position="1274"/>
    </location>
</feature>
<keyword evidence="13" id="KW-0106">Calcium</keyword>
<feature type="domain" description="CUB" evidence="33">
    <location>
        <begin position="3508"/>
        <end position="3620"/>
    </location>
</feature>
<evidence type="ECO:0000256" key="14">
    <source>
        <dbReference type="ARBA" id="ARBA00022927"/>
    </source>
</evidence>
<keyword evidence="6" id="KW-0597">Phosphoprotein</keyword>
<dbReference type="PANTHER" id="PTHR24251">
    <property type="entry name" value="OVOCHYMASE-RELATED"/>
    <property type="match status" value="1"/>
</dbReference>
<keyword evidence="9" id="KW-0479">Metal-binding</keyword>
<dbReference type="InterPro" id="IPR000742">
    <property type="entry name" value="EGF"/>
</dbReference>
<evidence type="ECO:0000256" key="1">
    <source>
        <dbReference type="ARBA" id="ARBA00004177"/>
    </source>
</evidence>
<comment type="subcellular location">
    <subcellularLocation>
        <location evidence="26">Apical cell membrane</location>
        <topology evidence="26">Peripheral membrane protein</topology>
    </subcellularLocation>
    <subcellularLocation>
        <location evidence="1">Endosome</location>
    </subcellularLocation>
    <subcellularLocation>
        <location evidence="24">Lysosome membrane</location>
        <topology evidence="24">Peripheral membrane protein</topology>
    </subcellularLocation>
    <subcellularLocation>
        <location evidence="27">Membrane</location>
        <location evidence="27">Coated pit</location>
    </subcellularLocation>
</comment>
<dbReference type="FunFam" id="2.60.120.290:FF:000003">
    <property type="entry name" value="Neuropilin"/>
    <property type="match status" value="3"/>
</dbReference>
<feature type="domain" description="EGF-like" evidence="34">
    <location>
        <begin position="392"/>
        <end position="427"/>
    </location>
</feature>
<feature type="domain" description="CUB" evidence="33">
    <location>
        <begin position="928"/>
        <end position="1038"/>
    </location>
</feature>
<keyword evidence="4 31" id="KW-0245">EGF-like domain</keyword>
<dbReference type="FunFam" id="2.60.120.290:FF:000018">
    <property type="entry name" value="cubilin"/>
    <property type="match status" value="6"/>
</dbReference>
<dbReference type="Gene3D" id="2.60.120.290">
    <property type="entry name" value="Spermadhesin, CUB domain"/>
    <property type="match status" value="27"/>
</dbReference>
<dbReference type="FunFam" id="2.10.25.10:FF:000633">
    <property type="entry name" value="cubilin"/>
    <property type="match status" value="1"/>
</dbReference>
<feature type="domain" description="CUB" evidence="33">
    <location>
        <begin position="1388"/>
        <end position="1503"/>
    </location>
</feature>
<feature type="domain" description="CUB" evidence="33">
    <location>
        <begin position="1849"/>
        <end position="1960"/>
    </location>
</feature>
<feature type="domain" description="CUB" evidence="33">
    <location>
        <begin position="3034"/>
        <end position="3147"/>
    </location>
</feature>
<evidence type="ECO:0000256" key="12">
    <source>
        <dbReference type="ARBA" id="ARBA00022753"/>
    </source>
</evidence>
<evidence type="ECO:0000256" key="25">
    <source>
        <dbReference type="ARBA" id="ARBA00023878"/>
    </source>
</evidence>
<dbReference type="GO" id="GO:0015031">
    <property type="term" value="P:protein transport"/>
    <property type="evidence" value="ECO:0007669"/>
    <property type="project" value="UniProtKB-KW"/>
</dbReference>
<accession>A0A7J8E6X0</accession>
<feature type="domain" description="CUB" evidence="33">
    <location>
        <begin position="1507"/>
        <end position="1616"/>
    </location>
</feature>
<evidence type="ECO:0000256" key="32">
    <source>
        <dbReference type="SAM" id="SignalP"/>
    </source>
</evidence>
<feature type="domain" description="CUB" evidence="33">
    <location>
        <begin position="1275"/>
        <end position="1386"/>
    </location>
</feature>
<feature type="domain" description="CUB" evidence="33">
    <location>
        <begin position="2089"/>
        <end position="2210"/>
    </location>
</feature>
<evidence type="ECO:0000256" key="16">
    <source>
        <dbReference type="ARBA" id="ARBA00023136"/>
    </source>
</evidence>
<dbReference type="PROSITE" id="PS00010">
    <property type="entry name" value="ASX_HYDROXYL"/>
    <property type="match status" value="3"/>
</dbReference>
<dbReference type="Pfam" id="PF12947">
    <property type="entry name" value="EGF_3"/>
    <property type="match status" value="1"/>
</dbReference>
<proteinExistence type="predicted"/>
<feature type="domain" description="EGF-like" evidence="34">
    <location>
        <begin position="346"/>
        <end position="382"/>
    </location>
</feature>
<dbReference type="InterPro" id="IPR024731">
    <property type="entry name" value="NELL2-like_EGF"/>
</dbReference>
<keyword evidence="7" id="KW-0846">Cobalamin</keyword>
<dbReference type="GO" id="GO:0005765">
    <property type="term" value="C:lysosomal membrane"/>
    <property type="evidence" value="ECO:0007669"/>
    <property type="project" value="UniProtKB-SubCell"/>
</dbReference>
<dbReference type="OrthoDB" id="6022136at2759"/>
<dbReference type="PROSITE" id="PS01180">
    <property type="entry name" value="CUB"/>
    <property type="match status" value="27"/>
</dbReference>
<feature type="domain" description="CUB" evidence="33">
    <location>
        <begin position="813"/>
        <end position="924"/>
    </location>
</feature>
<dbReference type="PROSITE" id="PS00022">
    <property type="entry name" value="EGF_1"/>
    <property type="match status" value="4"/>
</dbReference>
<evidence type="ECO:0000313" key="35">
    <source>
        <dbReference type="EMBL" id="KAF6431035.1"/>
    </source>
</evidence>
<dbReference type="InterPro" id="IPR009030">
    <property type="entry name" value="Growth_fac_rcpt_cys_sf"/>
</dbReference>
<evidence type="ECO:0000256" key="13">
    <source>
        <dbReference type="ARBA" id="ARBA00022837"/>
    </source>
</evidence>
<keyword evidence="16" id="KW-0472">Membrane</keyword>
<dbReference type="GO" id="GO:0005768">
    <property type="term" value="C:endosome"/>
    <property type="evidence" value="ECO:0007669"/>
    <property type="project" value="UniProtKB-SubCell"/>
</dbReference>
<feature type="domain" description="CUB" evidence="33">
    <location>
        <begin position="2917"/>
        <end position="3032"/>
    </location>
</feature>
<dbReference type="GO" id="GO:0005509">
    <property type="term" value="F:calcium ion binding"/>
    <property type="evidence" value="ECO:0007669"/>
    <property type="project" value="InterPro"/>
</dbReference>
<dbReference type="FunFam" id="2.10.25.10:FF:000379">
    <property type="entry name" value="Cubilin"/>
    <property type="match status" value="1"/>
</dbReference>
<evidence type="ECO:0000256" key="31">
    <source>
        <dbReference type="PROSITE-ProRule" id="PRU00076"/>
    </source>
</evidence>
<feature type="domain" description="CUB" evidence="33">
    <location>
        <begin position="2449"/>
        <end position="2562"/>
    </location>
</feature>
<feature type="domain" description="EGF-like" evidence="34">
    <location>
        <begin position="260"/>
        <end position="301"/>
    </location>
</feature>